<evidence type="ECO:0000313" key="3">
    <source>
        <dbReference type="WBParaSite" id="HPLM_0001034001-mRNA-1"/>
    </source>
</evidence>
<dbReference type="WBParaSite" id="HPLM_0001034001-mRNA-1">
    <property type="protein sequence ID" value="HPLM_0001034001-mRNA-1"/>
    <property type="gene ID" value="HPLM_0001034001"/>
</dbReference>
<reference evidence="1 2" key="2">
    <citation type="submission" date="2018-11" db="EMBL/GenBank/DDBJ databases">
        <authorList>
            <consortium name="Pathogen Informatics"/>
        </authorList>
    </citation>
    <scope>NUCLEOTIDE SEQUENCE [LARGE SCALE GENOMIC DNA]</scope>
    <source>
        <strain evidence="1 2">MHpl1</strain>
    </source>
</reference>
<dbReference type="STRING" id="6290.A0A0N4WHH8"/>
<organism evidence="3">
    <name type="scientific">Haemonchus placei</name>
    <name type="common">Barber's pole worm</name>
    <dbReference type="NCBI Taxonomy" id="6290"/>
    <lineage>
        <taxon>Eukaryota</taxon>
        <taxon>Metazoa</taxon>
        <taxon>Ecdysozoa</taxon>
        <taxon>Nematoda</taxon>
        <taxon>Chromadorea</taxon>
        <taxon>Rhabditida</taxon>
        <taxon>Rhabditina</taxon>
        <taxon>Rhabditomorpha</taxon>
        <taxon>Strongyloidea</taxon>
        <taxon>Trichostrongylidae</taxon>
        <taxon>Haemonchus</taxon>
    </lineage>
</organism>
<accession>A0A0N4WHH8</accession>
<protein>
    <submittedName>
        <fullName evidence="3">Cytochrome P450</fullName>
    </submittedName>
</protein>
<evidence type="ECO:0000313" key="1">
    <source>
        <dbReference type="EMBL" id="VDO39850.1"/>
    </source>
</evidence>
<dbReference type="EMBL" id="UZAF01017267">
    <property type="protein sequence ID" value="VDO39850.1"/>
    <property type="molecule type" value="Genomic_DNA"/>
</dbReference>
<gene>
    <name evidence="1" type="ORF">HPLM_LOCUS10332</name>
</gene>
<evidence type="ECO:0000313" key="2">
    <source>
        <dbReference type="Proteomes" id="UP000268014"/>
    </source>
</evidence>
<keyword evidence="2" id="KW-1185">Reference proteome</keyword>
<sequence>MVDILSRRFPIAAKVRKAYFGGRIAFDDLAGKQCGRGTGVVPDLLNAGRGGIAQCLGISPVEAQDRPGVSLAGLFDDLARIFMDQLLQRSSNENEICEVLEQYLGRGDEFERSITFTEELILSRKFEASGTWLPSGRPQEKAFLYDIVANENDFCDVDTIDYLIRDSPSAWIPIPFNRRSIGRLMLNARMSPDPDRGFSRTLC</sequence>
<dbReference type="AlphaFoldDB" id="A0A0N4WHH8"/>
<dbReference type="OrthoDB" id="9991235at2759"/>
<proteinExistence type="predicted"/>
<dbReference type="Gene3D" id="1.10.3210.10">
    <property type="entry name" value="Hypothetical protein af1432"/>
    <property type="match status" value="1"/>
</dbReference>
<dbReference type="Proteomes" id="UP000268014">
    <property type="component" value="Unassembled WGS sequence"/>
</dbReference>
<reference evidence="3" key="1">
    <citation type="submission" date="2017-02" db="UniProtKB">
        <authorList>
            <consortium name="WormBaseParasite"/>
        </authorList>
    </citation>
    <scope>IDENTIFICATION</scope>
</reference>
<name>A0A0N4WHH8_HAEPC</name>